<sequence>SLQDLSDMLKKITDKCIQNNGIQQNGILMKTGGSSGKNAKIFIEIGNNAKP</sequence>
<dbReference type="Proteomes" id="UP000005240">
    <property type="component" value="Unassembled WGS sequence"/>
</dbReference>
<feature type="non-terminal residue" evidence="1">
    <location>
        <position position="1"/>
    </location>
</feature>
<evidence type="ECO:0000313" key="1">
    <source>
        <dbReference type="EMBL" id="OAV87079.1"/>
    </source>
</evidence>
<accession>A0A180G3P6</accession>
<proteinExistence type="predicted"/>
<reference evidence="1" key="2">
    <citation type="submission" date="2016-05" db="EMBL/GenBank/DDBJ databases">
        <title>Comparative analysis highlights variable genome content of wheat rusts and divergence of the mating loci.</title>
        <authorList>
            <person name="Cuomo C.A."/>
            <person name="Bakkeren G."/>
            <person name="Szabo L."/>
            <person name="Khalil H."/>
            <person name="Joly D."/>
            <person name="Goldberg J."/>
            <person name="Young S."/>
            <person name="Zeng Q."/>
            <person name="Fellers J."/>
        </authorList>
    </citation>
    <scope>NUCLEOTIDE SEQUENCE [LARGE SCALE GENOMIC DNA]</scope>
    <source>
        <strain evidence="1">1-1 BBBD Race 1</strain>
    </source>
</reference>
<dbReference type="EnsemblFungi" id="PTTG_29584-t43_1">
    <property type="protein sequence ID" value="PTTG_29584-t43_1-p1"/>
    <property type="gene ID" value="PTTG_29584"/>
</dbReference>
<keyword evidence="3" id="KW-1185">Reference proteome</keyword>
<dbReference type="VEuPathDB" id="FungiDB:PTTG_29584"/>
<evidence type="ECO:0000313" key="3">
    <source>
        <dbReference type="Proteomes" id="UP000005240"/>
    </source>
</evidence>
<evidence type="ECO:0000313" key="2">
    <source>
        <dbReference type="EnsemblFungi" id="PTTG_29584-t43_1-p1"/>
    </source>
</evidence>
<reference evidence="2 3" key="3">
    <citation type="journal article" date="2017" name="G3 (Bethesda)">
        <title>Comparative analysis highlights variable genome content of wheat rusts and divergence of the mating loci.</title>
        <authorList>
            <person name="Cuomo C.A."/>
            <person name="Bakkeren G."/>
            <person name="Khalil H.B."/>
            <person name="Panwar V."/>
            <person name="Joly D."/>
            <person name="Linning R."/>
            <person name="Sakthikumar S."/>
            <person name="Song X."/>
            <person name="Adiconis X."/>
            <person name="Fan L."/>
            <person name="Goldberg J.M."/>
            <person name="Levin J.Z."/>
            <person name="Young S."/>
            <person name="Zeng Q."/>
            <person name="Anikster Y."/>
            <person name="Bruce M."/>
            <person name="Wang M."/>
            <person name="Yin C."/>
            <person name="McCallum B."/>
            <person name="Szabo L.J."/>
            <person name="Hulbert S."/>
            <person name="Chen X."/>
            <person name="Fellers J.P."/>
        </authorList>
    </citation>
    <scope>NUCLEOTIDE SEQUENCE</scope>
    <source>
        <strain evidence="3">Isolate 1-1 / race 1 (BBBD)</strain>
        <strain evidence="2">isolate 1-1 / race 1 (BBBD)</strain>
    </source>
</reference>
<reference evidence="1" key="1">
    <citation type="submission" date="2009-11" db="EMBL/GenBank/DDBJ databases">
        <authorList>
            <consortium name="The Broad Institute Genome Sequencing Platform"/>
            <person name="Ward D."/>
            <person name="Feldgarden M."/>
            <person name="Earl A."/>
            <person name="Young S.K."/>
            <person name="Zeng Q."/>
            <person name="Koehrsen M."/>
            <person name="Alvarado L."/>
            <person name="Berlin A."/>
            <person name="Bochicchio J."/>
            <person name="Borenstein D."/>
            <person name="Chapman S.B."/>
            <person name="Chen Z."/>
            <person name="Engels R."/>
            <person name="Freedman E."/>
            <person name="Gellesch M."/>
            <person name="Goldberg J."/>
            <person name="Griggs A."/>
            <person name="Gujja S."/>
            <person name="Heilman E."/>
            <person name="Heiman D."/>
            <person name="Hepburn T."/>
            <person name="Howarth C."/>
            <person name="Jen D."/>
            <person name="Larson L."/>
            <person name="Lewis B."/>
            <person name="Mehta T."/>
            <person name="Park D."/>
            <person name="Pearson M."/>
            <person name="Roberts A."/>
            <person name="Saif S."/>
            <person name="Shea T."/>
            <person name="Shenoy N."/>
            <person name="Sisk P."/>
            <person name="Stolte C."/>
            <person name="Sykes S."/>
            <person name="Thomson T."/>
            <person name="Walk T."/>
            <person name="White J."/>
            <person name="Yandava C."/>
            <person name="Izard J."/>
            <person name="Baranova O.V."/>
            <person name="Blanton J.M."/>
            <person name="Tanner A.C."/>
            <person name="Dewhirst F.E."/>
            <person name="Haas B."/>
            <person name="Nusbaum C."/>
            <person name="Birren B."/>
        </authorList>
    </citation>
    <scope>NUCLEOTIDE SEQUENCE [LARGE SCALE GENOMIC DNA]</scope>
    <source>
        <strain evidence="1">1-1 BBBD Race 1</strain>
    </source>
</reference>
<protein>
    <submittedName>
        <fullName evidence="1 2">Uncharacterized protein</fullName>
    </submittedName>
</protein>
<name>A0A180G3P6_PUCT1</name>
<organism evidence="1">
    <name type="scientific">Puccinia triticina (isolate 1-1 / race 1 (BBBD))</name>
    <name type="common">Brown leaf rust fungus</name>
    <dbReference type="NCBI Taxonomy" id="630390"/>
    <lineage>
        <taxon>Eukaryota</taxon>
        <taxon>Fungi</taxon>
        <taxon>Dikarya</taxon>
        <taxon>Basidiomycota</taxon>
        <taxon>Pucciniomycotina</taxon>
        <taxon>Pucciniomycetes</taxon>
        <taxon>Pucciniales</taxon>
        <taxon>Pucciniaceae</taxon>
        <taxon>Puccinia</taxon>
    </lineage>
</organism>
<gene>
    <name evidence="1" type="ORF">PTTG_29584</name>
</gene>
<reference evidence="2" key="4">
    <citation type="submission" date="2025-05" db="UniProtKB">
        <authorList>
            <consortium name="EnsemblFungi"/>
        </authorList>
    </citation>
    <scope>IDENTIFICATION</scope>
    <source>
        <strain evidence="2">isolate 1-1 / race 1 (BBBD)</strain>
    </source>
</reference>
<dbReference type="AlphaFoldDB" id="A0A180G3P6"/>
<dbReference type="EMBL" id="ADAS02000603">
    <property type="protein sequence ID" value="OAV87079.1"/>
    <property type="molecule type" value="Genomic_DNA"/>
</dbReference>